<feature type="region of interest" description="Disordered" evidence="1">
    <location>
        <begin position="147"/>
        <end position="180"/>
    </location>
</feature>
<dbReference type="AlphaFoldDB" id="A0A9P4N7F0"/>
<keyword evidence="3" id="KW-1185">Reference proteome</keyword>
<feature type="compositionally biased region" description="Low complexity" evidence="1">
    <location>
        <begin position="165"/>
        <end position="180"/>
    </location>
</feature>
<name>A0A9P4N7F0_9PLEO</name>
<sequence length="721" mass="78251">MVNSWKSYFAICDEFWSYNLTCTGSDCYLLNEFPNSTCTTQGDTLSCNNGIVCGNEPEYVFMTEWSEDENEQRSIHKKAMSKDCGFSLVSSSSGMNSSVVLANDTCTGISPFNTTILPLDNMAYTISSSTQSITWLLSEMTIHSAPSSADDTTWLSTGTTPHLASTSSDNTVGSSSETSLSSLAEDPIKLLTATTTSVPKSFNNTAGFSFNTPPASTPTSTLSSSVSQFTGAGTRVNISFLKVLCFLLVTVSFLCTGVSASAIGEESKDCLDIEAKSIEVLRSGSIQERAEVPPVDWTKLARRSDIDIMKLLEFIQKISSRKTADGISSGVWWIEREDWVEEIFVNVQDIVCKEFTAAGLGPAQKKLYKDRLFKEFQESMTKQIMKKFTTPSHVAKELITGKKSVASLVASVFANFGVEVMTGWMHKQLPVVGSATSIICPKVCNDENELRLTDPLNCGVCGHSCASGNCENGVCTEPSCLFAGESGAFSTCGVGPNADTCTCASTFWGTGFCVQYSSSLLDLTGDTCEFSYDCPKGQVCVTLPTGIRRVCADAQSCMTQQAPEEVELVPEFAKPKPSTSPWILHIRTPLDQGSELAYDENPAKIYTLNHGNLVENENGKITQNTQCINVIDTASQQIGLPAFLGGLGGSFPEGWSLYFGYDAEEDLNADNGDTCCLRLYEEDNCAGNRMQKREECGQWVDDLRINVRSWRVDSCGGLFTA</sequence>
<evidence type="ECO:0000256" key="1">
    <source>
        <dbReference type="SAM" id="MobiDB-lite"/>
    </source>
</evidence>
<dbReference type="EMBL" id="ML986649">
    <property type="protein sequence ID" value="KAF2261881.1"/>
    <property type="molecule type" value="Genomic_DNA"/>
</dbReference>
<organism evidence="2 3">
    <name type="scientific">Lojkania enalia</name>
    <dbReference type="NCBI Taxonomy" id="147567"/>
    <lineage>
        <taxon>Eukaryota</taxon>
        <taxon>Fungi</taxon>
        <taxon>Dikarya</taxon>
        <taxon>Ascomycota</taxon>
        <taxon>Pezizomycotina</taxon>
        <taxon>Dothideomycetes</taxon>
        <taxon>Pleosporomycetidae</taxon>
        <taxon>Pleosporales</taxon>
        <taxon>Pleosporales incertae sedis</taxon>
        <taxon>Lojkania</taxon>
    </lineage>
</organism>
<accession>A0A9P4N7F0</accession>
<evidence type="ECO:0000313" key="2">
    <source>
        <dbReference type="EMBL" id="KAF2261881.1"/>
    </source>
</evidence>
<evidence type="ECO:0000313" key="3">
    <source>
        <dbReference type="Proteomes" id="UP000800093"/>
    </source>
</evidence>
<gene>
    <name evidence="2" type="ORF">CC78DRAFT_583248</name>
</gene>
<reference evidence="3" key="1">
    <citation type="journal article" date="2020" name="Stud. Mycol.">
        <title>101 Dothideomycetes genomes: A test case for predicting lifestyles and emergence of pathogens.</title>
        <authorList>
            <person name="Haridas S."/>
            <person name="Albert R."/>
            <person name="Binder M."/>
            <person name="Bloem J."/>
            <person name="LaButti K."/>
            <person name="Salamov A."/>
            <person name="Andreopoulos B."/>
            <person name="Baker S."/>
            <person name="Barry K."/>
            <person name="Bills G."/>
            <person name="Bluhm B."/>
            <person name="Cannon C."/>
            <person name="Castanera R."/>
            <person name="Culley D."/>
            <person name="Daum C."/>
            <person name="Ezra D."/>
            <person name="Gonzalez J."/>
            <person name="Henrissat B."/>
            <person name="Kuo A."/>
            <person name="Liang C."/>
            <person name="Lipzen A."/>
            <person name="Lutzoni F."/>
            <person name="Magnuson J."/>
            <person name="Mondo S."/>
            <person name="Nolan M."/>
            <person name="Ohm R."/>
            <person name="Pangilinan J."/>
            <person name="Park H.-J."/>
            <person name="Ramirez L."/>
            <person name="Alfaro M."/>
            <person name="Sun H."/>
            <person name="Tritt A."/>
            <person name="Yoshinaga Y."/>
            <person name="Zwiers L.-H."/>
            <person name="Turgeon B."/>
            <person name="Goodwin S."/>
            <person name="Spatafora J."/>
            <person name="Crous P."/>
            <person name="Grigoriev I."/>
        </authorList>
    </citation>
    <scope>NUCLEOTIDE SEQUENCE [LARGE SCALE GENOMIC DNA]</scope>
    <source>
        <strain evidence="3">CBS 304.66</strain>
    </source>
</reference>
<proteinExistence type="predicted"/>
<dbReference type="Proteomes" id="UP000800093">
    <property type="component" value="Unassembled WGS sequence"/>
</dbReference>
<dbReference type="OrthoDB" id="3800261at2759"/>
<feature type="compositionally biased region" description="Polar residues" evidence="1">
    <location>
        <begin position="147"/>
        <end position="164"/>
    </location>
</feature>
<protein>
    <submittedName>
        <fullName evidence="2">Uncharacterized protein</fullName>
    </submittedName>
</protein>
<comment type="caution">
    <text evidence="2">The sequence shown here is derived from an EMBL/GenBank/DDBJ whole genome shotgun (WGS) entry which is preliminary data.</text>
</comment>